<dbReference type="EMBL" id="JAQQFR010000009">
    <property type="protein sequence ID" value="MFL9879646.1"/>
    <property type="molecule type" value="Genomic_DNA"/>
</dbReference>
<evidence type="ECO:0000256" key="4">
    <source>
        <dbReference type="ARBA" id="ARBA00022692"/>
    </source>
</evidence>
<dbReference type="PROSITE" id="PS50928">
    <property type="entry name" value="ABC_TM1"/>
    <property type="match status" value="1"/>
</dbReference>
<keyword evidence="10" id="KW-1185">Reference proteome</keyword>
<comment type="subcellular location">
    <subcellularLocation>
        <location evidence="1 7">Cell membrane</location>
        <topology evidence="1 7">Multi-pass membrane protein</topology>
    </subcellularLocation>
</comment>
<keyword evidence="3" id="KW-1003">Cell membrane</keyword>
<gene>
    <name evidence="9" type="primary">phnE</name>
    <name evidence="9" type="ORF">PQR63_14700</name>
</gene>
<evidence type="ECO:0000256" key="1">
    <source>
        <dbReference type="ARBA" id="ARBA00004651"/>
    </source>
</evidence>
<dbReference type="CDD" id="cd06261">
    <property type="entry name" value="TM_PBP2"/>
    <property type="match status" value="1"/>
</dbReference>
<comment type="similarity">
    <text evidence="7">Belongs to the binding-protein-dependent transport system permease family.</text>
</comment>
<dbReference type="InterPro" id="IPR005769">
    <property type="entry name" value="PhnE/PtxC"/>
</dbReference>
<name>A0ABW8ZBX5_9BURK</name>
<evidence type="ECO:0000313" key="9">
    <source>
        <dbReference type="EMBL" id="MFL9879646.1"/>
    </source>
</evidence>
<keyword evidence="5 7" id="KW-1133">Transmembrane helix</keyword>
<dbReference type="SUPFAM" id="SSF161098">
    <property type="entry name" value="MetI-like"/>
    <property type="match status" value="1"/>
</dbReference>
<dbReference type="Pfam" id="PF00528">
    <property type="entry name" value="BPD_transp_1"/>
    <property type="match status" value="1"/>
</dbReference>
<feature type="transmembrane region" description="Helical" evidence="7">
    <location>
        <begin position="251"/>
        <end position="270"/>
    </location>
</feature>
<feature type="transmembrane region" description="Helical" evidence="7">
    <location>
        <begin position="229"/>
        <end position="245"/>
    </location>
</feature>
<dbReference type="InterPro" id="IPR000515">
    <property type="entry name" value="MetI-like"/>
</dbReference>
<evidence type="ECO:0000256" key="6">
    <source>
        <dbReference type="ARBA" id="ARBA00023136"/>
    </source>
</evidence>
<feature type="domain" description="ABC transmembrane type-1" evidence="8">
    <location>
        <begin position="91"/>
        <end position="274"/>
    </location>
</feature>
<evidence type="ECO:0000256" key="5">
    <source>
        <dbReference type="ARBA" id="ARBA00022989"/>
    </source>
</evidence>
<comment type="caution">
    <text evidence="9">The sequence shown here is derived from an EMBL/GenBank/DDBJ whole genome shotgun (WGS) entry which is preliminary data.</text>
</comment>
<keyword evidence="6 7" id="KW-0472">Membrane</keyword>
<accession>A0ABW8ZBX5</accession>
<reference evidence="9 10" key="1">
    <citation type="journal article" date="2024" name="Chem. Sci.">
        <title>Discovery of megapolipeptins by genome mining of a Burkholderiales bacteria collection.</title>
        <authorList>
            <person name="Paulo B.S."/>
            <person name="Recchia M.J.J."/>
            <person name="Lee S."/>
            <person name="Fergusson C.H."/>
            <person name="Romanowski S.B."/>
            <person name="Hernandez A."/>
            <person name="Krull N."/>
            <person name="Liu D.Y."/>
            <person name="Cavanagh H."/>
            <person name="Bos A."/>
            <person name="Gray C.A."/>
            <person name="Murphy B.T."/>
            <person name="Linington R.G."/>
            <person name="Eustaquio A.S."/>
        </authorList>
    </citation>
    <scope>NUCLEOTIDE SEQUENCE [LARGE SCALE GENOMIC DNA]</scope>
    <source>
        <strain evidence="9 10">RL21-008-BIB-B</strain>
    </source>
</reference>
<dbReference type="NCBIfam" id="TIGR01097">
    <property type="entry name" value="PhnE"/>
    <property type="match status" value="1"/>
</dbReference>
<feature type="transmembrane region" description="Helical" evidence="7">
    <location>
        <begin position="97"/>
        <end position="117"/>
    </location>
</feature>
<keyword evidence="2 7" id="KW-0813">Transport</keyword>
<dbReference type="InterPro" id="IPR035906">
    <property type="entry name" value="MetI-like_sf"/>
</dbReference>
<evidence type="ECO:0000259" key="8">
    <source>
        <dbReference type="PROSITE" id="PS50928"/>
    </source>
</evidence>
<dbReference type="Gene3D" id="1.10.3720.10">
    <property type="entry name" value="MetI-like"/>
    <property type="match status" value="1"/>
</dbReference>
<feature type="transmembrane region" description="Helical" evidence="7">
    <location>
        <begin position="33"/>
        <end position="52"/>
    </location>
</feature>
<feature type="transmembrane region" description="Helical" evidence="7">
    <location>
        <begin position="143"/>
        <end position="166"/>
    </location>
</feature>
<sequence>MSVPMQPEMDRDGSRSSYHDYVWTGARPLTLRAWLLCIAAVAAVAFVLTWSAQGTQLSWSELANGLPQIGDFLSRSFPPNWKILGNLVGPAIETVQIAIWGTLLGVIVAIPVSFLAARNLNRNRVVYQAVRQMLNVTRSINELILALVFVSAVGLGPFPGVLALALHGVGMVGKFFAESIEEIDDGPLEALRATGARPLQVIVFGVLPQVITAWIATVLYRFEVNLRQATVLGMVGAGGLGFELVNSLKLFKYQDTATCIVVVTLMVVVADTISSRLRQMIQDGKTH</sequence>
<evidence type="ECO:0000256" key="3">
    <source>
        <dbReference type="ARBA" id="ARBA00022475"/>
    </source>
</evidence>
<keyword evidence="4 7" id="KW-0812">Transmembrane</keyword>
<proteinExistence type="inferred from homology"/>
<feature type="transmembrane region" description="Helical" evidence="7">
    <location>
        <begin position="201"/>
        <end position="222"/>
    </location>
</feature>
<evidence type="ECO:0000313" key="10">
    <source>
        <dbReference type="Proteomes" id="UP001629214"/>
    </source>
</evidence>
<evidence type="ECO:0000256" key="2">
    <source>
        <dbReference type="ARBA" id="ARBA00022448"/>
    </source>
</evidence>
<dbReference type="PANTHER" id="PTHR30043:SF1">
    <property type="entry name" value="ABC TRANSPORT SYSTEM PERMEASE PROTEIN P69"/>
    <property type="match status" value="1"/>
</dbReference>
<organism evidence="9 10">
    <name type="scientific">Herbaspirillum rhizosphaerae</name>
    <dbReference type="NCBI Taxonomy" id="346179"/>
    <lineage>
        <taxon>Bacteria</taxon>
        <taxon>Pseudomonadati</taxon>
        <taxon>Pseudomonadota</taxon>
        <taxon>Betaproteobacteria</taxon>
        <taxon>Burkholderiales</taxon>
        <taxon>Oxalobacteraceae</taxon>
        <taxon>Herbaspirillum</taxon>
    </lineage>
</organism>
<dbReference type="Proteomes" id="UP001629214">
    <property type="component" value="Unassembled WGS sequence"/>
</dbReference>
<protein>
    <submittedName>
        <fullName evidence="9">Phosphonate ABC transporter, permease protein PhnE</fullName>
    </submittedName>
</protein>
<dbReference type="PANTHER" id="PTHR30043">
    <property type="entry name" value="PHOSPHONATES TRANSPORT SYSTEM PERMEASE PROTEIN"/>
    <property type="match status" value="1"/>
</dbReference>
<evidence type="ECO:0000256" key="7">
    <source>
        <dbReference type="RuleBase" id="RU363032"/>
    </source>
</evidence>